<dbReference type="EMBL" id="CP001699">
    <property type="protein sequence ID" value="ACU64009.1"/>
    <property type="molecule type" value="Genomic_DNA"/>
</dbReference>
<evidence type="ECO:0000313" key="3">
    <source>
        <dbReference type="Proteomes" id="UP000002215"/>
    </source>
</evidence>
<accession>A0A979GZH8</accession>
<name>A0A979GZH8_CHIPD</name>
<evidence type="ECO:0000313" key="2">
    <source>
        <dbReference type="EMBL" id="ACU64009.1"/>
    </source>
</evidence>
<dbReference type="Proteomes" id="UP000002215">
    <property type="component" value="Chromosome"/>
</dbReference>
<proteinExistence type="predicted"/>
<feature type="transmembrane region" description="Helical" evidence="1">
    <location>
        <begin position="34"/>
        <end position="55"/>
    </location>
</feature>
<feature type="transmembrane region" description="Helical" evidence="1">
    <location>
        <begin position="102"/>
        <end position="120"/>
    </location>
</feature>
<dbReference type="KEGG" id="cpi:Cpin_6605"/>
<dbReference type="AlphaFoldDB" id="A0A979GZH8"/>
<keyword evidence="1" id="KW-1133">Transmembrane helix</keyword>
<evidence type="ECO:0008006" key="4">
    <source>
        <dbReference type="Google" id="ProtNLM"/>
    </source>
</evidence>
<evidence type="ECO:0000256" key="1">
    <source>
        <dbReference type="SAM" id="Phobius"/>
    </source>
</evidence>
<feature type="transmembrane region" description="Helical" evidence="1">
    <location>
        <begin position="67"/>
        <end position="90"/>
    </location>
</feature>
<reference evidence="2 3" key="2">
    <citation type="journal article" date="2010" name="Stand. Genomic Sci.">
        <title>Complete genome sequence of Chitinophaga pinensis type strain (UQM 2034).</title>
        <authorList>
            <person name="Glavina Del Rio T."/>
            <person name="Abt B."/>
            <person name="Spring S."/>
            <person name="Lapidus A."/>
            <person name="Nolan M."/>
            <person name="Tice H."/>
            <person name="Copeland A."/>
            <person name="Cheng J.F."/>
            <person name="Chen F."/>
            <person name="Bruce D."/>
            <person name="Goodwin L."/>
            <person name="Pitluck S."/>
            <person name="Ivanova N."/>
            <person name="Mavromatis K."/>
            <person name="Mikhailova N."/>
            <person name="Pati A."/>
            <person name="Chen A."/>
            <person name="Palaniappan K."/>
            <person name="Land M."/>
            <person name="Hauser L."/>
            <person name="Chang Y.J."/>
            <person name="Jeffries C.D."/>
            <person name="Chain P."/>
            <person name="Saunders E."/>
            <person name="Detter J.C."/>
            <person name="Brettin T."/>
            <person name="Rohde M."/>
            <person name="Goker M."/>
            <person name="Bristow J."/>
            <person name="Eisen J.A."/>
            <person name="Markowitz V."/>
            <person name="Hugenholtz P."/>
            <person name="Kyrpides N.C."/>
            <person name="Klenk H.P."/>
            <person name="Lucas S."/>
        </authorList>
    </citation>
    <scope>NUCLEOTIDE SEQUENCE [LARGE SCALE GENOMIC DNA]</scope>
    <source>
        <strain evidence="3">ATCC 43595 / DSM 2588 / LMG 13176 / NBRC 15968 / NCIMB 11800 / UQM 2034</strain>
    </source>
</reference>
<sequence length="129" mass="14681">MSDRFYFRVISLFIILNGVLLFLKAWLLDNGVHHTALLIGNLALAALSAMTYSMSRKGIRSENNGDFLLRVYGSMISRMMLCLAGITIYAVANRPHTSKFTIFILMFFYAVYAVVENFSLQKIIKRKNS</sequence>
<organism evidence="2 3">
    <name type="scientific">Chitinophaga pinensis (strain ATCC 43595 / DSM 2588 / LMG 13176 / NBRC 15968 / NCIMB 11800 / UQM 2034)</name>
    <dbReference type="NCBI Taxonomy" id="485918"/>
    <lineage>
        <taxon>Bacteria</taxon>
        <taxon>Pseudomonadati</taxon>
        <taxon>Bacteroidota</taxon>
        <taxon>Chitinophagia</taxon>
        <taxon>Chitinophagales</taxon>
        <taxon>Chitinophagaceae</taxon>
        <taxon>Chitinophaga</taxon>
    </lineage>
</organism>
<keyword evidence="1" id="KW-0472">Membrane</keyword>
<protein>
    <recommendedName>
        <fullName evidence="4">ATP synthase subunit I</fullName>
    </recommendedName>
</protein>
<keyword evidence="1" id="KW-0812">Transmembrane</keyword>
<feature type="transmembrane region" description="Helical" evidence="1">
    <location>
        <begin position="5"/>
        <end position="28"/>
    </location>
</feature>
<reference evidence="3" key="1">
    <citation type="submission" date="2009-08" db="EMBL/GenBank/DDBJ databases">
        <title>The complete genome of Chitinophaga pinensis DSM 2588.</title>
        <authorList>
            <consortium name="US DOE Joint Genome Institute (JGI-PGF)"/>
            <person name="Lucas S."/>
            <person name="Copeland A."/>
            <person name="Lapidus A."/>
            <person name="Glavina del Rio T."/>
            <person name="Dalin E."/>
            <person name="Tice H."/>
            <person name="Bruce D."/>
            <person name="Goodwin L."/>
            <person name="Pitluck S."/>
            <person name="Kyrpides N."/>
            <person name="Mavromatis K."/>
            <person name="Ivanova N."/>
            <person name="Mikhailova N."/>
            <person name="Sims D."/>
            <person name="Meinche L."/>
            <person name="Brettin T."/>
            <person name="Detter J.C."/>
            <person name="Han C."/>
            <person name="Larimer F."/>
            <person name="Land M."/>
            <person name="Hauser L."/>
            <person name="Markowitz V."/>
            <person name="Cheng J.-F."/>
            <person name="Hugenholtz P."/>
            <person name="Woyke T."/>
            <person name="Wu D."/>
            <person name="Spring S."/>
            <person name="Klenk H.-P."/>
            <person name="Eisen J.A."/>
        </authorList>
    </citation>
    <scope>NUCLEOTIDE SEQUENCE [LARGE SCALE GENOMIC DNA]</scope>
    <source>
        <strain evidence="3">ATCC 43595 / DSM 2588 / LMG 13176 / NBRC 15968 / NCIMB 11800 / UQM 2034</strain>
    </source>
</reference>
<gene>
    <name evidence="2" type="ordered locus">Cpin_6605</name>
</gene>